<sequence length="115" mass="12236">MGFSLVRRVSAGSGEGALGWAGVPREGGGGARGLLDHRLDDEFPRCCVRRNAQPLRIPARRAMTRRSLGNRRVGAFAQRVPVLCESCTRPGDPGAGRRGPRTGTSAGKRSAGPWK</sequence>
<organism evidence="2 3">
    <name type="scientific">Actinacidiphila cocklensis</name>
    <dbReference type="NCBI Taxonomy" id="887465"/>
    <lineage>
        <taxon>Bacteria</taxon>
        <taxon>Bacillati</taxon>
        <taxon>Actinomycetota</taxon>
        <taxon>Actinomycetes</taxon>
        <taxon>Kitasatosporales</taxon>
        <taxon>Streptomycetaceae</taxon>
        <taxon>Actinacidiphila</taxon>
    </lineage>
</organism>
<feature type="region of interest" description="Disordered" evidence="1">
    <location>
        <begin position="1"/>
        <end position="23"/>
    </location>
</feature>
<evidence type="ECO:0000313" key="3">
    <source>
        <dbReference type="Proteomes" id="UP001152519"/>
    </source>
</evidence>
<evidence type="ECO:0000256" key="1">
    <source>
        <dbReference type="SAM" id="MobiDB-lite"/>
    </source>
</evidence>
<keyword evidence="3" id="KW-1185">Reference proteome</keyword>
<evidence type="ECO:0000313" key="2">
    <source>
        <dbReference type="EMBL" id="CAG6390728.1"/>
    </source>
</evidence>
<dbReference type="AlphaFoldDB" id="A0A9W4DIN1"/>
<name>A0A9W4DIN1_9ACTN</name>
<comment type="caution">
    <text evidence="2">The sequence shown here is derived from an EMBL/GenBank/DDBJ whole genome shotgun (WGS) entry which is preliminary data.</text>
</comment>
<feature type="region of interest" description="Disordered" evidence="1">
    <location>
        <begin position="87"/>
        <end position="115"/>
    </location>
</feature>
<gene>
    <name evidence="2" type="ORF">SCOCK_10196</name>
</gene>
<protein>
    <submittedName>
        <fullName evidence="2">Uncharacterized protein</fullName>
    </submittedName>
</protein>
<dbReference type="EMBL" id="CAJSLV010000001">
    <property type="protein sequence ID" value="CAG6390728.1"/>
    <property type="molecule type" value="Genomic_DNA"/>
</dbReference>
<dbReference type="Proteomes" id="UP001152519">
    <property type="component" value="Unassembled WGS sequence"/>
</dbReference>
<accession>A0A9W4DIN1</accession>
<reference evidence="2" key="1">
    <citation type="submission" date="2021-05" db="EMBL/GenBank/DDBJ databases">
        <authorList>
            <person name="Arsene-Ploetze F."/>
        </authorList>
    </citation>
    <scope>NUCLEOTIDE SEQUENCE</scope>
    <source>
        <strain evidence="2">DSM 42138</strain>
    </source>
</reference>
<proteinExistence type="predicted"/>
<feature type="compositionally biased region" description="Gly residues" evidence="1">
    <location>
        <begin position="13"/>
        <end position="23"/>
    </location>
</feature>